<name>A0AA38PLZ9_9AGAR</name>
<dbReference type="EMBL" id="MU805937">
    <property type="protein sequence ID" value="KAJ3845423.1"/>
    <property type="molecule type" value="Genomic_DNA"/>
</dbReference>
<gene>
    <name evidence="1" type="ORF">F5878DRAFT_207139</name>
</gene>
<sequence>MKLLRLNVFQSFNSQLIESEMLSGLKELRITMSNAVSSSFLSALLSTYPTLEELWLVDYFGHHFDAHTPPCISPSIEKSQWPCLNEQELIQRIGLRRVIGHSSDEWYVMGLAMEVSPSYANRPLLAALRVIASSFPTVENVTLYFAPIGYNVKDYAHAVCYLHSHYTFDFMLMLMLLEGFCNSILPFSISETAIYKSSSHAT</sequence>
<protein>
    <recommendedName>
        <fullName evidence="3">F-box domain-containing protein</fullName>
    </recommendedName>
</protein>
<evidence type="ECO:0008006" key="3">
    <source>
        <dbReference type="Google" id="ProtNLM"/>
    </source>
</evidence>
<keyword evidence="2" id="KW-1185">Reference proteome</keyword>
<dbReference type="AlphaFoldDB" id="A0AA38PLZ9"/>
<evidence type="ECO:0000313" key="2">
    <source>
        <dbReference type="Proteomes" id="UP001163846"/>
    </source>
</evidence>
<comment type="caution">
    <text evidence="1">The sequence shown here is derived from an EMBL/GenBank/DDBJ whole genome shotgun (WGS) entry which is preliminary data.</text>
</comment>
<dbReference type="Proteomes" id="UP001163846">
    <property type="component" value="Unassembled WGS sequence"/>
</dbReference>
<accession>A0AA38PLZ9</accession>
<organism evidence="1 2">
    <name type="scientific">Lentinula raphanica</name>
    <dbReference type="NCBI Taxonomy" id="153919"/>
    <lineage>
        <taxon>Eukaryota</taxon>
        <taxon>Fungi</taxon>
        <taxon>Dikarya</taxon>
        <taxon>Basidiomycota</taxon>
        <taxon>Agaricomycotina</taxon>
        <taxon>Agaricomycetes</taxon>
        <taxon>Agaricomycetidae</taxon>
        <taxon>Agaricales</taxon>
        <taxon>Marasmiineae</taxon>
        <taxon>Omphalotaceae</taxon>
        <taxon>Lentinula</taxon>
    </lineage>
</organism>
<evidence type="ECO:0000313" key="1">
    <source>
        <dbReference type="EMBL" id="KAJ3845423.1"/>
    </source>
</evidence>
<proteinExistence type="predicted"/>
<reference evidence="1" key="1">
    <citation type="submission" date="2022-08" db="EMBL/GenBank/DDBJ databases">
        <authorList>
            <consortium name="DOE Joint Genome Institute"/>
            <person name="Min B."/>
            <person name="Riley R."/>
            <person name="Sierra-Patev S."/>
            <person name="Naranjo-Ortiz M."/>
            <person name="Looney B."/>
            <person name="Konkel Z."/>
            <person name="Slot J.C."/>
            <person name="Sakamoto Y."/>
            <person name="Steenwyk J.L."/>
            <person name="Rokas A."/>
            <person name="Carro J."/>
            <person name="Camarero S."/>
            <person name="Ferreira P."/>
            <person name="Molpeceres G."/>
            <person name="Ruiz-Duenas F.J."/>
            <person name="Serrano A."/>
            <person name="Henrissat B."/>
            <person name="Drula E."/>
            <person name="Hughes K.W."/>
            <person name="Mata J.L."/>
            <person name="Ishikawa N.K."/>
            <person name="Vargas-Isla R."/>
            <person name="Ushijima S."/>
            <person name="Smith C.A."/>
            <person name="Ahrendt S."/>
            <person name="Andreopoulos W."/>
            <person name="He G."/>
            <person name="Labutti K."/>
            <person name="Lipzen A."/>
            <person name="Ng V."/>
            <person name="Sandor L."/>
            <person name="Barry K."/>
            <person name="Martinez A.T."/>
            <person name="Xiao Y."/>
            <person name="Gibbons J.G."/>
            <person name="Terashima K."/>
            <person name="Hibbett D.S."/>
            <person name="Grigoriev I.V."/>
        </authorList>
    </citation>
    <scope>NUCLEOTIDE SEQUENCE</scope>
    <source>
        <strain evidence="1">TFB9207</strain>
    </source>
</reference>